<feature type="transmembrane region" description="Helical" evidence="7">
    <location>
        <begin position="274"/>
        <end position="295"/>
    </location>
</feature>
<organism evidence="9 10">
    <name type="scientific">Dictyobacter halimunensis</name>
    <dbReference type="NCBI Taxonomy" id="3026934"/>
    <lineage>
        <taxon>Bacteria</taxon>
        <taxon>Bacillati</taxon>
        <taxon>Chloroflexota</taxon>
        <taxon>Ktedonobacteria</taxon>
        <taxon>Ktedonobacterales</taxon>
        <taxon>Dictyobacteraceae</taxon>
        <taxon>Dictyobacter</taxon>
    </lineage>
</organism>
<evidence type="ECO:0000256" key="1">
    <source>
        <dbReference type="ARBA" id="ARBA00004651"/>
    </source>
</evidence>
<feature type="transmembrane region" description="Helical" evidence="7">
    <location>
        <begin position="21"/>
        <end position="44"/>
    </location>
</feature>
<dbReference type="EMBL" id="BSRI01000001">
    <property type="protein sequence ID" value="GLV54227.1"/>
    <property type="molecule type" value="Genomic_DNA"/>
</dbReference>
<proteinExistence type="inferred from homology"/>
<feature type="transmembrane region" description="Helical" evidence="7">
    <location>
        <begin position="242"/>
        <end position="262"/>
    </location>
</feature>
<keyword evidence="6 7" id="KW-0472">Membrane</keyword>
<keyword evidence="4 7" id="KW-0812">Transmembrane</keyword>
<keyword evidence="3" id="KW-1003">Cell membrane</keyword>
<dbReference type="Gene3D" id="1.10.3720.10">
    <property type="entry name" value="MetI-like"/>
    <property type="match status" value="1"/>
</dbReference>
<dbReference type="SUPFAM" id="SSF160964">
    <property type="entry name" value="MalF N-terminal region-like"/>
    <property type="match status" value="1"/>
</dbReference>
<feature type="transmembrane region" description="Helical" evidence="7">
    <location>
        <begin position="117"/>
        <end position="137"/>
    </location>
</feature>
<evidence type="ECO:0000256" key="5">
    <source>
        <dbReference type="ARBA" id="ARBA00022989"/>
    </source>
</evidence>
<name>A0ABQ6FN25_9CHLR</name>
<dbReference type="RefSeq" id="WP_338247932.1">
    <property type="nucleotide sequence ID" value="NZ_BSRI01000001.1"/>
</dbReference>
<comment type="similarity">
    <text evidence="7">Belongs to the binding-protein-dependent transport system permease family.</text>
</comment>
<dbReference type="Proteomes" id="UP001344906">
    <property type="component" value="Unassembled WGS sequence"/>
</dbReference>
<dbReference type="InterPro" id="IPR000515">
    <property type="entry name" value="MetI-like"/>
</dbReference>
<sequence>MASAAMTRLRSRMTGPRREILYFYIFISPWIIGFLLFMAGPILASAVLSFTSYDAIHLPSFIGLKNYTDLATDELFWQSLKVTTIYTLVSVPLGIVLSVLVAMLLNQKIPFLAFFRAVYYLPSVISGVAVALLWMWIFNPDFGLLNWTLSTFLHIQGPQWLFSEQWVLPALITMSLWGIGGGIVLYLAGLQGVPTELYEAANIDGANALRRFWHVTLPMISPVILFSLITGMIASFQTFTQINIMTQGGPHYASLFYIYYLWQNAFGASFIDLGYASAMAWILFVLVLVLTLLALRSSRLWVYYEGGERA</sequence>
<dbReference type="CDD" id="cd06261">
    <property type="entry name" value="TM_PBP2"/>
    <property type="match status" value="1"/>
</dbReference>
<reference evidence="9 10" key="1">
    <citation type="submission" date="2023-02" db="EMBL/GenBank/DDBJ databases">
        <title>Dictyobacter halimunensis sp. nov., a new member of the class Ktedonobacteria from forest soil in a geothermal area.</title>
        <authorList>
            <person name="Rachmania M.K."/>
            <person name="Ningsih F."/>
            <person name="Sakai Y."/>
            <person name="Yabe S."/>
            <person name="Yokota A."/>
            <person name="Sjamsuridzal W."/>
        </authorList>
    </citation>
    <scope>NUCLEOTIDE SEQUENCE [LARGE SCALE GENOMIC DNA]</scope>
    <source>
        <strain evidence="9 10">S3.2.2.5</strain>
    </source>
</reference>
<evidence type="ECO:0000256" key="2">
    <source>
        <dbReference type="ARBA" id="ARBA00022448"/>
    </source>
</evidence>
<dbReference type="PANTHER" id="PTHR30193">
    <property type="entry name" value="ABC TRANSPORTER PERMEASE PROTEIN"/>
    <property type="match status" value="1"/>
</dbReference>
<dbReference type="PANTHER" id="PTHR30193:SF1">
    <property type="entry name" value="ABC TRANSPORTER PERMEASE PROTEIN YESP-RELATED"/>
    <property type="match status" value="1"/>
</dbReference>
<dbReference type="Pfam" id="PF00528">
    <property type="entry name" value="BPD_transp_1"/>
    <property type="match status" value="1"/>
</dbReference>
<keyword evidence="10" id="KW-1185">Reference proteome</keyword>
<dbReference type="SUPFAM" id="SSF161098">
    <property type="entry name" value="MetI-like"/>
    <property type="match status" value="1"/>
</dbReference>
<keyword evidence="2 7" id="KW-0813">Transport</keyword>
<evidence type="ECO:0000313" key="10">
    <source>
        <dbReference type="Proteomes" id="UP001344906"/>
    </source>
</evidence>
<feature type="domain" description="ABC transmembrane type-1" evidence="8">
    <location>
        <begin position="76"/>
        <end position="294"/>
    </location>
</feature>
<comment type="caution">
    <text evidence="9">The sequence shown here is derived from an EMBL/GenBank/DDBJ whole genome shotgun (WGS) entry which is preliminary data.</text>
</comment>
<evidence type="ECO:0000256" key="3">
    <source>
        <dbReference type="ARBA" id="ARBA00022475"/>
    </source>
</evidence>
<feature type="transmembrane region" description="Helical" evidence="7">
    <location>
        <begin position="215"/>
        <end position="236"/>
    </location>
</feature>
<evidence type="ECO:0000313" key="9">
    <source>
        <dbReference type="EMBL" id="GLV54227.1"/>
    </source>
</evidence>
<comment type="subcellular location">
    <subcellularLocation>
        <location evidence="1 7">Cell membrane</location>
        <topology evidence="1 7">Multi-pass membrane protein</topology>
    </subcellularLocation>
</comment>
<feature type="transmembrane region" description="Helical" evidence="7">
    <location>
        <begin position="166"/>
        <end position="188"/>
    </location>
</feature>
<dbReference type="PROSITE" id="PS50928">
    <property type="entry name" value="ABC_TM1"/>
    <property type="match status" value="1"/>
</dbReference>
<evidence type="ECO:0000259" key="8">
    <source>
        <dbReference type="PROSITE" id="PS50928"/>
    </source>
</evidence>
<evidence type="ECO:0000256" key="7">
    <source>
        <dbReference type="RuleBase" id="RU363032"/>
    </source>
</evidence>
<protein>
    <submittedName>
        <fullName evidence="9">Spermidine/putrescine ABC transporter permease</fullName>
    </submittedName>
</protein>
<keyword evidence="5 7" id="KW-1133">Transmembrane helix</keyword>
<dbReference type="InterPro" id="IPR051393">
    <property type="entry name" value="ABC_transporter_permease"/>
</dbReference>
<accession>A0ABQ6FN25</accession>
<dbReference type="InterPro" id="IPR035906">
    <property type="entry name" value="MetI-like_sf"/>
</dbReference>
<evidence type="ECO:0000256" key="4">
    <source>
        <dbReference type="ARBA" id="ARBA00022692"/>
    </source>
</evidence>
<gene>
    <name evidence="9" type="ORF">KDH_10750</name>
</gene>
<evidence type="ECO:0000256" key="6">
    <source>
        <dbReference type="ARBA" id="ARBA00023136"/>
    </source>
</evidence>
<feature type="transmembrane region" description="Helical" evidence="7">
    <location>
        <begin position="85"/>
        <end position="105"/>
    </location>
</feature>